<accession>A0AC34RD81</accession>
<organism evidence="1 2">
    <name type="scientific">Panagrolaimus sp. JU765</name>
    <dbReference type="NCBI Taxonomy" id="591449"/>
    <lineage>
        <taxon>Eukaryota</taxon>
        <taxon>Metazoa</taxon>
        <taxon>Ecdysozoa</taxon>
        <taxon>Nematoda</taxon>
        <taxon>Chromadorea</taxon>
        <taxon>Rhabditida</taxon>
        <taxon>Tylenchina</taxon>
        <taxon>Panagrolaimomorpha</taxon>
        <taxon>Panagrolaimoidea</taxon>
        <taxon>Panagrolaimidae</taxon>
        <taxon>Panagrolaimus</taxon>
    </lineage>
</organism>
<name>A0AC34RD81_9BILA</name>
<dbReference type="WBParaSite" id="JU765_v2.g5888.t1">
    <property type="protein sequence ID" value="JU765_v2.g5888.t1"/>
    <property type="gene ID" value="JU765_v2.g5888"/>
</dbReference>
<evidence type="ECO:0000313" key="2">
    <source>
        <dbReference type="WBParaSite" id="JU765_v2.g5888.t1"/>
    </source>
</evidence>
<sequence>MLKLNLWWISKSYVWIIFFVVISAFKVDTSQCHAKCSPFLTLPCSFGGFDKCMEFTCKEICRKDGNRPMAACFCRGTVEGPTMRACFCFPSNKKSSKILF</sequence>
<dbReference type="Proteomes" id="UP000887576">
    <property type="component" value="Unplaced"/>
</dbReference>
<reference evidence="2" key="1">
    <citation type="submission" date="2022-11" db="UniProtKB">
        <authorList>
            <consortium name="WormBaseParasite"/>
        </authorList>
    </citation>
    <scope>IDENTIFICATION</scope>
</reference>
<evidence type="ECO:0000313" key="1">
    <source>
        <dbReference type="Proteomes" id="UP000887576"/>
    </source>
</evidence>
<protein>
    <submittedName>
        <fullName evidence="2">Uncharacterized protein</fullName>
    </submittedName>
</protein>
<proteinExistence type="predicted"/>